<dbReference type="Proteomes" id="UP000264840">
    <property type="component" value="Unplaced"/>
</dbReference>
<sequence>MCLFSHSLLGIKKSPNFPPLSQHCEWHCEPGCYCTEGKVLSANGTVCEVCVEAECARRNCSWTKWAEWSACSRSCGVGQQQRIRTESFIFHLLVCVCVRCCVVDGGWSRWSPWSRCDKRCGGGRSIRTRSCSSPPPKNGGKKCAGEKNQVKPCNTKPCVDGAWTPWSVWSDCSATCGRGTHVRTRACINPPPRNNGSHCSGQGKKNDLCPWSPWSPCSQTCGAGSVSRHRACVCEQGGDAAFVLSEWSGWTRCSPCVLQHNSSQMVSIQRRFRACLDLDSGLPVSKEEESQCPGLLVEERPCPDANICRGNKDAHTKSLFRVRGFSRLIGQMSLRREQQKQMFCVMLAILLLSANSY</sequence>
<dbReference type="SUPFAM" id="SSF82895">
    <property type="entry name" value="TSP-1 type 1 repeat"/>
    <property type="match status" value="4"/>
</dbReference>
<dbReference type="InterPro" id="IPR036383">
    <property type="entry name" value="TSP1_rpt_sf"/>
</dbReference>
<dbReference type="Gene3D" id="2.20.100.10">
    <property type="entry name" value="Thrombospondin type-1 (TSP1) repeat"/>
    <property type="match status" value="5"/>
</dbReference>
<evidence type="ECO:0000256" key="1">
    <source>
        <dbReference type="ARBA" id="ARBA00022737"/>
    </source>
</evidence>
<keyword evidence="2" id="KW-1015">Disulfide bond</keyword>
<protein>
    <recommendedName>
        <fullName evidence="5">Spondin-like TSP1 domain-containing protein</fullName>
    </recommendedName>
</protein>
<dbReference type="PROSITE" id="PS50092">
    <property type="entry name" value="TSP1"/>
    <property type="match status" value="3"/>
</dbReference>
<dbReference type="PANTHER" id="PTHR22906:SF21">
    <property type="entry name" value="SEMA DOMAIN-CONTAINING PROTEIN"/>
    <property type="match status" value="1"/>
</dbReference>
<keyword evidence="1" id="KW-0677">Repeat</keyword>
<dbReference type="Ensembl" id="ENSHBUT00000018628.1">
    <property type="protein sequence ID" value="ENSHBUP00000011441.1"/>
    <property type="gene ID" value="ENSHBUG00000013106.1"/>
</dbReference>
<dbReference type="PANTHER" id="PTHR22906">
    <property type="entry name" value="PROPERDIN"/>
    <property type="match status" value="1"/>
</dbReference>
<dbReference type="Pfam" id="PF00090">
    <property type="entry name" value="TSP_1"/>
    <property type="match status" value="4"/>
</dbReference>
<dbReference type="GeneTree" id="ENSGT00440000038972"/>
<evidence type="ECO:0000313" key="3">
    <source>
        <dbReference type="Ensembl" id="ENSHBUP00000011441.1"/>
    </source>
</evidence>
<dbReference type="InterPro" id="IPR000884">
    <property type="entry name" value="TSP1_rpt"/>
</dbReference>
<dbReference type="FunFam" id="2.20.100.10:FF:000007">
    <property type="entry name" value="Thrombospondin 1"/>
    <property type="match status" value="1"/>
</dbReference>
<dbReference type="FunFam" id="2.20.100.10:FF:000002">
    <property type="entry name" value="Unc-5 netrin receptor C"/>
    <property type="match status" value="1"/>
</dbReference>
<dbReference type="PRINTS" id="PR01705">
    <property type="entry name" value="TSP1REPEAT"/>
</dbReference>
<accession>A0A3Q3C1K4</accession>
<evidence type="ECO:0008006" key="5">
    <source>
        <dbReference type="Google" id="ProtNLM"/>
    </source>
</evidence>
<proteinExistence type="predicted"/>
<keyword evidence="4" id="KW-1185">Reference proteome</keyword>
<name>A0A3Q3C1K4_HAPBU</name>
<dbReference type="AlphaFoldDB" id="A0A3Q3C1K4"/>
<evidence type="ECO:0000313" key="4">
    <source>
        <dbReference type="Proteomes" id="UP000264840"/>
    </source>
</evidence>
<reference evidence="3" key="2">
    <citation type="submission" date="2025-09" db="UniProtKB">
        <authorList>
            <consortium name="Ensembl"/>
        </authorList>
    </citation>
    <scope>IDENTIFICATION</scope>
</reference>
<dbReference type="SMART" id="SM00209">
    <property type="entry name" value="TSP1"/>
    <property type="match status" value="4"/>
</dbReference>
<reference evidence="3" key="1">
    <citation type="submission" date="2025-08" db="UniProtKB">
        <authorList>
            <consortium name="Ensembl"/>
        </authorList>
    </citation>
    <scope>IDENTIFICATION</scope>
</reference>
<dbReference type="InterPro" id="IPR052065">
    <property type="entry name" value="Compl_asym_regulator"/>
</dbReference>
<organism evidence="3 4">
    <name type="scientific">Haplochromis burtoni</name>
    <name type="common">Burton's mouthbrooder</name>
    <name type="synonym">Chromis burtoni</name>
    <dbReference type="NCBI Taxonomy" id="8153"/>
    <lineage>
        <taxon>Eukaryota</taxon>
        <taxon>Metazoa</taxon>
        <taxon>Chordata</taxon>
        <taxon>Craniata</taxon>
        <taxon>Vertebrata</taxon>
        <taxon>Euteleostomi</taxon>
        <taxon>Actinopterygii</taxon>
        <taxon>Neopterygii</taxon>
        <taxon>Teleostei</taxon>
        <taxon>Neoteleostei</taxon>
        <taxon>Acanthomorphata</taxon>
        <taxon>Ovalentaria</taxon>
        <taxon>Cichlomorphae</taxon>
        <taxon>Cichliformes</taxon>
        <taxon>Cichlidae</taxon>
        <taxon>African cichlids</taxon>
        <taxon>Pseudocrenilabrinae</taxon>
        <taxon>Haplochromini</taxon>
        <taxon>Haplochromis</taxon>
    </lineage>
</organism>
<evidence type="ECO:0000256" key="2">
    <source>
        <dbReference type="ARBA" id="ARBA00023157"/>
    </source>
</evidence>